<name>A0AAD7AYX1_9AGAR</name>
<gene>
    <name evidence="1" type="ORF">FB45DRAFT_1013719</name>
</gene>
<sequence>MAGNSLPDEIISEILSPALQVPDHKFADIGEESPFAEYAESPSAYLLVCKAWLRVATPLLYNVVVIRSKAQAKALAQALLKNKDLGQFIKRLRVEGGYGAPMRTILQSSPNISDLSISLNIFSSDSTSGLCAGLPLVNPTRLIFQICRKTPANQMVTKLVTTLRNLAPNWDRLSVLKIPSFLYQDELLESLNEMRTIHTLVVPSLFAAAWFFRIFKDSPLRCVQVTEGVSGDLEGFLDNFKGLEAMIRFTKEERAGSNTASSGDLTVAQIGAPSNPEFIPMEAARTEVKEFIWKRILYFALSVPELEEEPESKIPPQLPILLVSKYFNRLALPYYYAHIILTKYGYSSNLVSVVERNPWLGSHIRTIVGELDESYVVESDYSSDDDSEAAQRVRARRDLAAVILSQTTGLEALLSQDVYSPGDTPDRSDGGISWEALEIALETCGSTLQKLATRICAASSPMAPIIFSRFTALKSLVWECKTIFDLDEIPSAALPCLTDLTLAKFHSSFVVALTRMELPSLRTLVLCEHETEPTMDFLRSHGNKVVDLTCSYGEVGTKHIFELCPNIKILGLYLPHPNSPTLKVTTSFVSENVISSTLGKVVLHDSYLHRNPYWETLFLTLNSRCFPSLREIQGNGCQWPTNERDIAKSPWVRWAEILAKKDISLADYTGKKWRVRLKVVK</sequence>
<protein>
    <recommendedName>
        <fullName evidence="3">F-box domain-containing protein</fullName>
    </recommendedName>
</protein>
<comment type="caution">
    <text evidence="1">The sequence shown here is derived from an EMBL/GenBank/DDBJ whole genome shotgun (WGS) entry which is preliminary data.</text>
</comment>
<dbReference type="AlphaFoldDB" id="A0AAD7AYX1"/>
<evidence type="ECO:0000313" key="1">
    <source>
        <dbReference type="EMBL" id="KAJ7604146.1"/>
    </source>
</evidence>
<dbReference type="EMBL" id="JARKIF010000115">
    <property type="protein sequence ID" value="KAJ7604146.1"/>
    <property type="molecule type" value="Genomic_DNA"/>
</dbReference>
<evidence type="ECO:0000313" key="2">
    <source>
        <dbReference type="Proteomes" id="UP001221142"/>
    </source>
</evidence>
<accession>A0AAD7AYX1</accession>
<evidence type="ECO:0008006" key="3">
    <source>
        <dbReference type="Google" id="ProtNLM"/>
    </source>
</evidence>
<organism evidence="1 2">
    <name type="scientific">Roridomyces roridus</name>
    <dbReference type="NCBI Taxonomy" id="1738132"/>
    <lineage>
        <taxon>Eukaryota</taxon>
        <taxon>Fungi</taxon>
        <taxon>Dikarya</taxon>
        <taxon>Basidiomycota</taxon>
        <taxon>Agaricomycotina</taxon>
        <taxon>Agaricomycetes</taxon>
        <taxon>Agaricomycetidae</taxon>
        <taxon>Agaricales</taxon>
        <taxon>Marasmiineae</taxon>
        <taxon>Mycenaceae</taxon>
        <taxon>Roridomyces</taxon>
    </lineage>
</organism>
<dbReference type="Proteomes" id="UP001221142">
    <property type="component" value="Unassembled WGS sequence"/>
</dbReference>
<proteinExistence type="predicted"/>
<dbReference type="InterPro" id="IPR032675">
    <property type="entry name" value="LRR_dom_sf"/>
</dbReference>
<keyword evidence="2" id="KW-1185">Reference proteome</keyword>
<dbReference type="Gene3D" id="3.80.10.10">
    <property type="entry name" value="Ribonuclease Inhibitor"/>
    <property type="match status" value="1"/>
</dbReference>
<reference evidence="1" key="1">
    <citation type="submission" date="2023-03" db="EMBL/GenBank/DDBJ databases">
        <title>Massive genome expansion in bonnet fungi (Mycena s.s.) driven by repeated elements and novel gene families across ecological guilds.</title>
        <authorList>
            <consortium name="Lawrence Berkeley National Laboratory"/>
            <person name="Harder C.B."/>
            <person name="Miyauchi S."/>
            <person name="Viragh M."/>
            <person name="Kuo A."/>
            <person name="Thoen E."/>
            <person name="Andreopoulos B."/>
            <person name="Lu D."/>
            <person name="Skrede I."/>
            <person name="Drula E."/>
            <person name="Henrissat B."/>
            <person name="Morin E."/>
            <person name="Kohler A."/>
            <person name="Barry K."/>
            <person name="LaButti K."/>
            <person name="Morin E."/>
            <person name="Salamov A."/>
            <person name="Lipzen A."/>
            <person name="Mereny Z."/>
            <person name="Hegedus B."/>
            <person name="Baldrian P."/>
            <person name="Stursova M."/>
            <person name="Weitz H."/>
            <person name="Taylor A."/>
            <person name="Grigoriev I.V."/>
            <person name="Nagy L.G."/>
            <person name="Martin F."/>
            <person name="Kauserud H."/>
        </authorList>
    </citation>
    <scope>NUCLEOTIDE SEQUENCE</scope>
    <source>
        <strain evidence="1">9284</strain>
    </source>
</reference>